<dbReference type="EMBL" id="FJUW01000002">
    <property type="protein sequence ID" value="CZS88544.1"/>
    <property type="molecule type" value="Genomic_DNA"/>
</dbReference>
<evidence type="ECO:0000256" key="8">
    <source>
        <dbReference type="SAM" id="SignalP"/>
    </source>
</evidence>
<feature type="chain" id="PRO_5009445330" evidence="8">
    <location>
        <begin position="26"/>
        <end position="298"/>
    </location>
</feature>
<dbReference type="GO" id="GO:0006308">
    <property type="term" value="P:DNA catabolic process"/>
    <property type="evidence" value="ECO:0007669"/>
    <property type="project" value="InterPro"/>
</dbReference>
<proteinExistence type="inferred from homology"/>
<dbReference type="InParanoid" id="A0A1E1JWB6"/>
<feature type="signal peptide" evidence="8">
    <location>
        <begin position="1"/>
        <end position="25"/>
    </location>
</feature>
<accession>A0A1E1JWB6</accession>
<keyword evidence="8" id="KW-0732">Signal</keyword>
<keyword evidence="5" id="KW-0378">Hydrolase</keyword>
<dbReference type="InterPro" id="IPR003154">
    <property type="entry name" value="S1/P1nuclease"/>
</dbReference>
<dbReference type="InterPro" id="IPR008947">
    <property type="entry name" value="PLipase_C/P1_nuclease_dom_sf"/>
</dbReference>
<dbReference type="CDD" id="cd11010">
    <property type="entry name" value="S1-P1_nuclease"/>
    <property type="match status" value="1"/>
</dbReference>
<dbReference type="Pfam" id="PF02265">
    <property type="entry name" value="S1-P1_nuclease"/>
    <property type="match status" value="1"/>
</dbReference>
<reference evidence="10" key="1">
    <citation type="submission" date="2016-03" db="EMBL/GenBank/DDBJ databases">
        <authorList>
            <person name="Ploux O."/>
        </authorList>
    </citation>
    <scope>NUCLEOTIDE SEQUENCE [LARGE SCALE GENOMIC DNA]</scope>
    <source>
        <strain evidence="10">UK7</strain>
    </source>
</reference>
<protein>
    <submittedName>
        <fullName evidence="9">Related to nuclease S1</fullName>
    </submittedName>
</protein>
<sequence length="298" mass="32386">MRPTLTLLTHLIPLTLLSSLPLTLSWGTLGHTTVAYIASNFVEPSTQEFFQRILHNNSDAYLAGVATWADSFRYTAAGRFSAPFHFIDAEDSPPESCGVQYARDCGEQGCIVGAIQNYTRQLLNPDLNGGLRNMAAKFVIHLLGDIHQPLHVENLEKGGNGVQVLFNGAHVNLHHVWDTSIAETQVGGYGLPLASEWAKNLSLAITDKEYKPLAASWLKGIDLADPVTTSLAWAGETNLFVCTAVLPAGVEGVEGKELNGTYYEKAAPVVRMQVAKAGYRLAKWLDLIAQAQVARTDL</sequence>
<evidence type="ECO:0000256" key="1">
    <source>
        <dbReference type="ARBA" id="ARBA00009547"/>
    </source>
</evidence>
<organism evidence="9 10">
    <name type="scientific">Rhynchosporium graminicola</name>
    <dbReference type="NCBI Taxonomy" id="2792576"/>
    <lineage>
        <taxon>Eukaryota</taxon>
        <taxon>Fungi</taxon>
        <taxon>Dikarya</taxon>
        <taxon>Ascomycota</taxon>
        <taxon>Pezizomycotina</taxon>
        <taxon>Leotiomycetes</taxon>
        <taxon>Helotiales</taxon>
        <taxon>Ploettnerulaceae</taxon>
        <taxon>Rhynchosporium</taxon>
    </lineage>
</organism>
<comment type="caution">
    <text evidence="9">The sequence shown here is derived from an EMBL/GenBank/DDBJ whole genome shotgun (WGS) entry which is preliminary data.</text>
</comment>
<evidence type="ECO:0000256" key="6">
    <source>
        <dbReference type="ARBA" id="ARBA00023157"/>
    </source>
</evidence>
<dbReference type="SUPFAM" id="SSF48537">
    <property type="entry name" value="Phospholipase C/P1 nuclease"/>
    <property type="match status" value="1"/>
</dbReference>
<gene>
    <name evidence="9" type="ORF">RCO7_04409</name>
</gene>
<dbReference type="STRING" id="914237.A0A1E1JWB6"/>
<dbReference type="GO" id="GO:0003676">
    <property type="term" value="F:nucleic acid binding"/>
    <property type="evidence" value="ECO:0007669"/>
    <property type="project" value="InterPro"/>
</dbReference>
<evidence type="ECO:0000256" key="4">
    <source>
        <dbReference type="ARBA" id="ARBA00022759"/>
    </source>
</evidence>
<dbReference type="Gene3D" id="1.10.575.10">
    <property type="entry name" value="P1 Nuclease"/>
    <property type="match status" value="1"/>
</dbReference>
<keyword evidence="7" id="KW-0325">Glycoprotein</keyword>
<dbReference type="AlphaFoldDB" id="A0A1E1JWB6"/>
<keyword evidence="10" id="KW-1185">Reference proteome</keyword>
<evidence type="ECO:0000256" key="5">
    <source>
        <dbReference type="ARBA" id="ARBA00022801"/>
    </source>
</evidence>
<evidence type="ECO:0000313" key="10">
    <source>
        <dbReference type="Proteomes" id="UP000178129"/>
    </source>
</evidence>
<dbReference type="GO" id="GO:0004519">
    <property type="term" value="F:endonuclease activity"/>
    <property type="evidence" value="ECO:0007669"/>
    <property type="project" value="UniProtKB-KW"/>
</dbReference>
<evidence type="ECO:0000256" key="7">
    <source>
        <dbReference type="ARBA" id="ARBA00023180"/>
    </source>
</evidence>
<dbReference type="PANTHER" id="PTHR33146">
    <property type="entry name" value="ENDONUCLEASE 4"/>
    <property type="match status" value="1"/>
</dbReference>
<dbReference type="GO" id="GO:0016788">
    <property type="term" value="F:hydrolase activity, acting on ester bonds"/>
    <property type="evidence" value="ECO:0007669"/>
    <property type="project" value="InterPro"/>
</dbReference>
<dbReference type="Proteomes" id="UP000178129">
    <property type="component" value="Unassembled WGS sequence"/>
</dbReference>
<comment type="similarity">
    <text evidence="1">Belongs to the nuclease type I family.</text>
</comment>
<dbReference type="PANTHER" id="PTHR33146:SF26">
    <property type="entry name" value="ENDONUCLEASE 4"/>
    <property type="match status" value="1"/>
</dbReference>
<keyword evidence="3" id="KW-0479">Metal-binding</keyword>
<evidence type="ECO:0000256" key="3">
    <source>
        <dbReference type="ARBA" id="ARBA00022723"/>
    </source>
</evidence>
<keyword evidence="4" id="KW-0255">Endonuclease</keyword>
<dbReference type="GO" id="GO:0046872">
    <property type="term" value="F:metal ion binding"/>
    <property type="evidence" value="ECO:0007669"/>
    <property type="project" value="UniProtKB-KW"/>
</dbReference>
<name>A0A1E1JWB6_9HELO</name>
<evidence type="ECO:0000313" key="9">
    <source>
        <dbReference type="EMBL" id="CZS88544.1"/>
    </source>
</evidence>
<keyword evidence="6" id="KW-1015">Disulfide bond</keyword>
<evidence type="ECO:0000256" key="2">
    <source>
        <dbReference type="ARBA" id="ARBA00022722"/>
    </source>
</evidence>
<keyword evidence="2" id="KW-0540">Nuclease</keyword>